<organism evidence="2 3">
    <name type="scientific">Angomonas deanei</name>
    <dbReference type="NCBI Taxonomy" id="59799"/>
    <lineage>
        <taxon>Eukaryota</taxon>
        <taxon>Discoba</taxon>
        <taxon>Euglenozoa</taxon>
        <taxon>Kinetoplastea</taxon>
        <taxon>Metakinetoplastina</taxon>
        <taxon>Trypanosomatida</taxon>
        <taxon>Trypanosomatidae</taxon>
        <taxon>Strigomonadinae</taxon>
        <taxon>Angomonas</taxon>
    </lineage>
</organism>
<evidence type="ECO:0000313" key="3">
    <source>
        <dbReference type="Proteomes" id="UP000515908"/>
    </source>
</evidence>
<gene>
    <name evidence="2" type="ORF">ADEAN_000919200</name>
</gene>
<feature type="region of interest" description="Disordered" evidence="1">
    <location>
        <begin position="73"/>
        <end position="114"/>
    </location>
</feature>
<evidence type="ECO:0000256" key="1">
    <source>
        <dbReference type="SAM" id="MobiDB-lite"/>
    </source>
</evidence>
<dbReference type="AlphaFoldDB" id="A0A7G2CPE9"/>
<sequence>MLSIVELLSSHAPSVSVRSLVRRTHGNPAAQREIVVDGVRRATCLTADGVIYARRSLMPYVMEEFKKWSKQKRSEALSSGKKKTSESNEENYNDTSNRNDPTKREEATQGEDSFVSQLLSSRFSSKTTQEAVEELVNNLTPSDYYVEVAPERKVMESFFPNRMFSGVNIAVADVFDVRGFHTRGGLQSTLMMREGKEESPLLSWFKKEAGRWWGS</sequence>
<name>A0A7G2CPE9_9TRYP</name>
<accession>A0A7G2CPE9</accession>
<reference evidence="2 3" key="1">
    <citation type="submission" date="2020-08" db="EMBL/GenBank/DDBJ databases">
        <authorList>
            <person name="Newling K."/>
            <person name="Davey J."/>
            <person name="Forrester S."/>
        </authorList>
    </citation>
    <scope>NUCLEOTIDE SEQUENCE [LARGE SCALE GENOMIC DNA]</scope>
    <source>
        <strain evidence="3">Crithidia deanei Carvalho (ATCC PRA-265)</strain>
    </source>
</reference>
<dbReference type="EMBL" id="LR877166">
    <property type="protein sequence ID" value="CAD2221660.1"/>
    <property type="molecule type" value="Genomic_DNA"/>
</dbReference>
<protein>
    <submittedName>
        <fullName evidence="2">Uncharacterized protein</fullName>
    </submittedName>
</protein>
<dbReference type="VEuPathDB" id="TriTrypDB:ADEAN_000919200"/>
<evidence type="ECO:0000313" key="2">
    <source>
        <dbReference type="EMBL" id="CAD2221660.1"/>
    </source>
</evidence>
<proteinExistence type="predicted"/>
<keyword evidence="3" id="KW-1185">Reference proteome</keyword>
<dbReference type="Proteomes" id="UP000515908">
    <property type="component" value="Chromosome 22"/>
</dbReference>